<dbReference type="EMBL" id="JXNT01000015">
    <property type="protein sequence ID" value="ODM15696.1"/>
    <property type="molecule type" value="Genomic_DNA"/>
</dbReference>
<feature type="transmembrane region" description="Helical" evidence="1">
    <location>
        <begin position="101"/>
        <end position="122"/>
    </location>
</feature>
<evidence type="ECO:0000259" key="2">
    <source>
        <dbReference type="Pfam" id="PF24800"/>
    </source>
</evidence>
<dbReference type="Pfam" id="PF24800">
    <property type="entry name" value="DUF7702"/>
    <property type="match status" value="1"/>
</dbReference>
<sequence>MTDSLSAATCAIYVILAFPVLYLLFKHGRNGFLGWLFLFVFCGLRIISGGLGVKSSDSAAASIISNIGLSPLLLTTAGILHEARAYRIFGIDQKFEWAQILFFHILVGAGVALTAAGSAKLQHHDQPIDKAEKIIKVGIVILAVCWGVLVGWTGLSFRAPRGDGPVVRAGTTMLGSIAFCLVLIGVRVFYSLVAICTQAAYLNPRTGTLVIRVVLGFLPELLATLVYICVGIQTRGVAKLVRHGVAGYEPSAPYV</sequence>
<feature type="transmembrane region" description="Helical" evidence="1">
    <location>
        <begin position="210"/>
        <end position="232"/>
    </location>
</feature>
<evidence type="ECO:0000256" key="1">
    <source>
        <dbReference type="SAM" id="Phobius"/>
    </source>
</evidence>
<keyword evidence="1" id="KW-0812">Transmembrane</keyword>
<dbReference type="Proteomes" id="UP000094569">
    <property type="component" value="Unassembled WGS sequence"/>
</dbReference>
<feature type="transmembrane region" description="Helical" evidence="1">
    <location>
        <begin position="6"/>
        <end position="25"/>
    </location>
</feature>
<dbReference type="InterPro" id="IPR056119">
    <property type="entry name" value="DUF7702"/>
</dbReference>
<comment type="caution">
    <text evidence="3">The sequence shown here is derived from an EMBL/GenBank/DDBJ whole genome shotgun (WGS) entry which is preliminary data.</text>
</comment>
<proteinExistence type="predicted"/>
<name>A0A1E3B5K3_ASPCR</name>
<keyword evidence="1" id="KW-0472">Membrane</keyword>
<feature type="transmembrane region" description="Helical" evidence="1">
    <location>
        <begin position="169"/>
        <end position="190"/>
    </location>
</feature>
<organism evidence="3 4">
    <name type="scientific">Aspergillus cristatus</name>
    <name type="common">Chinese Fuzhuan brick tea-fermentation fungus</name>
    <name type="synonym">Eurotium cristatum</name>
    <dbReference type="NCBI Taxonomy" id="573508"/>
    <lineage>
        <taxon>Eukaryota</taxon>
        <taxon>Fungi</taxon>
        <taxon>Dikarya</taxon>
        <taxon>Ascomycota</taxon>
        <taxon>Pezizomycotina</taxon>
        <taxon>Eurotiomycetes</taxon>
        <taxon>Eurotiomycetidae</taxon>
        <taxon>Eurotiales</taxon>
        <taxon>Aspergillaceae</taxon>
        <taxon>Aspergillus</taxon>
        <taxon>Aspergillus subgen. Aspergillus</taxon>
    </lineage>
</organism>
<keyword evidence="1" id="KW-1133">Transmembrane helix</keyword>
<dbReference type="AlphaFoldDB" id="A0A1E3B5K3"/>
<dbReference type="OrthoDB" id="2560628at2759"/>
<feature type="transmembrane region" description="Helical" evidence="1">
    <location>
        <begin position="134"/>
        <end position="157"/>
    </location>
</feature>
<dbReference type="PANTHER" id="PTHR42109:SF3">
    <property type="entry name" value="INTEGRAL MEMBRANE PROTEIN (AFU_ORTHOLOGUE AFUA_5G00100)"/>
    <property type="match status" value="1"/>
</dbReference>
<keyword evidence="4" id="KW-1185">Reference proteome</keyword>
<feature type="transmembrane region" description="Helical" evidence="1">
    <location>
        <begin position="32"/>
        <end position="53"/>
    </location>
</feature>
<evidence type="ECO:0000313" key="4">
    <source>
        <dbReference type="Proteomes" id="UP000094569"/>
    </source>
</evidence>
<feature type="domain" description="DUF7702" evidence="2">
    <location>
        <begin position="3"/>
        <end position="234"/>
    </location>
</feature>
<protein>
    <recommendedName>
        <fullName evidence="2">DUF7702 domain-containing protein</fullName>
    </recommendedName>
</protein>
<accession>A0A1E3B5K3</accession>
<dbReference type="VEuPathDB" id="FungiDB:SI65_08930"/>
<feature type="transmembrane region" description="Helical" evidence="1">
    <location>
        <begin position="59"/>
        <end position="80"/>
    </location>
</feature>
<reference evidence="3 4" key="1">
    <citation type="journal article" date="2016" name="BMC Genomics">
        <title>Comparative genomic and transcriptomic analyses of the Fuzhuan brick tea-fermentation fungus Aspergillus cristatus.</title>
        <authorList>
            <person name="Ge Y."/>
            <person name="Wang Y."/>
            <person name="Liu Y."/>
            <person name="Tan Y."/>
            <person name="Ren X."/>
            <person name="Zhang X."/>
            <person name="Hyde K.D."/>
            <person name="Liu Y."/>
            <person name="Liu Z."/>
        </authorList>
    </citation>
    <scope>NUCLEOTIDE SEQUENCE [LARGE SCALE GENOMIC DNA]</scope>
    <source>
        <strain evidence="3 4">GZAAS20.1005</strain>
    </source>
</reference>
<evidence type="ECO:0000313" key="3">
    <source>
        <dbReference type="EMBL" id="ODM15696.1"/>
    </source>
</evidence>
<gene>
    <name evidence="3" type="ORF">SI65_08930</name>
</gene>
<dbReference type="PANTHER" id="PTHR42109">
    <property type="entry name" value="UNPLACED GENOMIC SCAFFOLD UM_SCAF_CONTIG_1.265, WHOLE GENOME SHOTGUN SEQUENCE"/>
    <property type="match status" value="1"/>
</dbReference>